<protein>
    <submittedName>
        <fullName evidence="7">LysR family transcriptional regulator</fullName>
    </submittedName>
</protein>
<evidence type="ECO:0000313" key="8">
    <source>
        <dbReference type="Proteomes" id="UP000071065"/>
    </source>
</evidence>
<dbReference type="PROSITE" id="PS50931">
    <property type="entry name" value="HTH_LYSR"/>
    <property type="match status" value="1"/>
</dbReference>
<dbReference type="KEGG" id="emp:EZMO1_1185"/>
<evidence type="ECO:0000256" key="3">
    <source>
        <dbReference type="ARBA" id="ARBA00023125"/>
    </source>
</evidence>
<proteinExistence type="inferred from homology"/>
<dbReference type="Pfam" id="PF03466">
    <property type="entry name" value="LysR_substrate"/>
    <property type="match status" value="1"/>
</dbReference>
<reference evidence="7 8" key="1">
    <citation type="journal article" date="2016" name="Front. Microbiol.">
        <title>Genomic Insight into the Host-Endosymbiont Relationship of Endozoicomonas montiporae CL-33(T) with its Coral Host.</title>
        <authorList>
            <person name="Ding J.-Y."/>
            <person name="Shiu J.-H."/>
            <person name="Chen W.-M."/>
            <person name="Chiang Y.-R."/>
            <person name="Tang S.-L."/>
        </authorList>
    </citation>
    <scope>NUCLEOTIDE SEQUENCE [LARGE SCALE GENOMIC DNA]</scope>
    <source>
        <strain evidence="7 8">CL-33</strain>
    </source>
</reference>
<dbReference type="EMBL" id="CP013251">
    <property type="protein sequence ID" value="AMO55380.1"/>
    <property type="molecule type" value="Genomic_DNA"/>
</dbReference>
<dbReference type="InterPro" id="IPR036388">
    <property type="entry name" value="WH-like_DNA-bd_sf"/>
</dbReference>
<dbReference type="PATRIC" id="fig|570277.3.peg.1295"/>
<gene>
    <name evidence="7" type="ORF">EZMO1_1185</name>
</gene>
<keyword evidence="2" id="KW-0805">Transcription regulation</keyword>
<organism evidence="7 8">
    <name type="scientific">Endozoicomonas montiporae CL-33</name>
    <dbReference type="NCBI Taxonomy" id="570277"/>
    <lineage>
        <taxon>Bacteria</taxon>
        <taxon>Pseudomonadati</taxon>
        <taxon>Pseudomonadota</taxon>
        <taxon>Gammaproteobacteria</taxon>
        <taxon>Oceanospirillales</taxon>
        <taxon>Endozoicomonadaceae</taxon>
        <taxon>Endozoicomonas</taxon>
    </lineage>
</organism>
<dbReference type="InterPro" id="IPR005119">
    <property type="entry name" value="LysR_subst-bd"/>
</dbReference>
<dbReference type="GO" id="GO:0003700">
    <property type="term" value="F:DNA-binding transcription factor activity"/>
    <property type="evidence" value="ECO:0007669"/>
    <property type="project" value="InterPro"/>
</dbReference>
<keyword evidence="4" id="KW-0010">Activator</keyword>
<evidence type="ECO:0000256" key="1">
    <source>
        <dbReference type="ARBA" id="ARBA00009437"/>
    </source>
</evidence>
<dbReference type="OrthoDB" id="6624490at2"/>
<dbReference type="GO" id="GO:0003677">
    <property type="term" value="F:DNA binding"/>
    <property type="evidence" value="ECO:0007669"/>
    <property type="project" value="UniProtKB-KW"/>
</dbReference>
<evidence type="ECO:0000313" key="7">
    <source>
        <dbReference type="EMBL" id="AMO55380.1"/>
    </source>
</evidence>
<evidence type="ECO:0000256" key="2">
    <source>
        <dbReference type="ARBA" id="ARBA00023015"/>
    </source>
</evidence>
<dbReference type="PANTHER" id="PTHR30346">
    <property type="entry name" value="TRANSCRIPTIONAL DUAL REGULATOR HCAR-RELATED"/>
    <property type="match status" value="1"/>
</dbReference>
<keyword evidence="3" id="KW-0238">DNA-binding</keyword>
<name>A0A142B9F4_9GAMM</name>
<dbReference type="GO" id="GO:0032993">
    <property type="term" value="C:protein-DNA complex"/>
    <property type="evidence" value="ECO:0007669"/>
    <property type="project" value="TreeGrafter"/>
</dbReference>
<dbReference type="Pfam" id="PF00126">
    <property type="entry name" value="HTH_1"/>
    <property type="match status" value="1"/>
</dbReference>
<dbReference type="PANTHER" id="PTHR30346:SF26">
    <property type="entry name" value="HYDROGEN PEROXIDE-INDUCIBLE GENES ACTIVATOR"/>
    <property type="match status" value="1"/>
</dbReference>
<dbReference type="SUPFAM" id="SSF53850">
    <property type="entry name" value="Periplasmic binding protein-like II"/>
    <property type="match status" value="1"/>
</dbReference>
<dbReference type="InterPro" id="IPR000847">
    <property type="entry name" value="LysR_HTH_N"/>
</dbReference>
<feature type="domain" description="HTH lysR-type" evidence="6">
    <location>
        <begin position="1"/>
        <end position="58"/>
    </location>
</feature>
<dbReference type="STRING" id="570277.EZMO1_1185"/>
<dbReference type="FunFam" id="1.10.10.10:FF:000001">
    <property type="entry name" value="LysR family transcriptional regulator"/>
    <property type="match status" value="1"/>
</dbReference>
<accession>A0A142B9F4</accession>
<dbReference type="CDD" id="cd05466">
    <property type="entry name" value="PBP2_LTTR_substrate"/>
    <property type="match status" value="1"/>
</dbReference>
<sequence length="281" mass="32084">MDIRLLRQFSTVYEEQSISRAAERSFVSQPALSNAIRQLEEELGCLLFSRSKKGVTPTREAEQLYPMALRMIAEIEKIASVLKQQQNREKLSLAIMPELPHQYVAAFLHHIQPLLSEHELLLTQLDQKSPARLILDIMKNDDELFLPIWREEYVLCVHQNNALAKKTTVTVQDLHQQPFIICPPCEAHQRTLSLLSQFDMEVDIVASTASKDQVAMLLLANHGISFLPEGMARQYPEILVKPYTGVSDYRQVGLAWSSLQPPSPLLQKVIERCRSMPVMTR</sequence>
<comment type="similarity">
    <text evidence="1">Belongs to the LysR transcriptional regulatory family.</text>
</comment>
<dbReference type="SUPFAM" id="SSF46785">
    <property type="entry name" value="Winged helix' DNA-binding domain"/>
    <property type="match status" value="1"/>
</dbReference>
<keyword evidence="5" id="KW-0804">Transcription</keyword>
<evidence type="ECO:0000256" key="5">
    <source>
        <dbReference type="ARBA" id="ARBA00023163"/>
    </source>
</evidence>
<evidence type="ECO:0000256" key="4">
    <source>
        <dbReference type="ARBA" id="ARBA00023159"/>
    </source>
</evidence>
<dbReference type="Proteomes" id="UP000071065">
    <property type="component" value="Chromosome"/>
</dbReference>
<dbReference type="RefSeq" id="WP_051789765.1">
    <property type="nucleotide sequence ID" value="NZ_CP013251.1"/>
</dbReference>
<dbReference type="InterPro" id="IPR036390">
    <property type="entry name" value="WH_DNA-bd_sf"/>
</dbReference>
<dbReference type="Gene3D" id="3.40.190.290">
    <property type="match status" value="1"/>
</dbReference>
<dbReference type="PRINTS" id="PR00039">
    <property type="entry name" value="HTHLYSR"/>
</dbReference>
<dbReference type="Gene3D" id="1.10.10.10">
    <property type="entry name" value="Winged helix-like DNA-binding domain superfamily/Winged helix DNA-binding domain"/>
    <property type="match status" value="1"/>
</dbReference>
<dbReference type="AlphaFoldDB" id="A0A142B9F4"/>
<evidence type="ECO:0000259" key="6">
    <source>
        <dbReference type="PROSITE" id="PS50931"/>
    </source>
</evidence>